<keyword evidence="2" id="KW-0560">Oxidoreductase</keyword>
<evidence type="ECO:0000259" key="4">
    <source>
        <dbReference type="PROSITE" id="PS51387"/>
    </source>
</evidence>
<evidence type="ECO:0000313" key="5">
    <source>
        <dbReference type="EMBL" id="CZR60253.1"/>
    </source>
</evidence>
<dbReference type="InterPro" id="IPR006094">
    <property type="entry name" value="Oxid_FAD_bind_N"/>
</dbReference>
<keyword evidence="3" id="KW-0732">Signal</keyword>
<keyword evidence="6" id="KW-1185">Reference proteome</keyword>
<dbReference type="InterPro" id="IPR012951">
    <property type="entry name" value="BBE"/>
</dbReference>
<name>A0A1L7X5G1_9HELO</name>
<dbReference type="PROSITE" id="PS00862">
    <property type="entry name" value="OX2_COVAL_FAD"/>
    <property type="match status" value="1"/>
</dbReference>
<dbReference type="Pfam" id="PF08031">
    <property type="entry name" value="BBE"/>
    <property type="match status" value="1"/>
</dbReference>
<evidence type="ECO:0000256" key="2">
    <source>
        <dbReference type="ARBA" id="ARBA00023002"/>
    </source>
</evidence>
<dbReference type="InterPro" id="IPR036318">
    <property type="entry name" value="FAD-bd_PCMH-like_sf"/>
</dbReference>
<dbReference type="PANTHER" id="PTHR13878:SF91">
    <property type="entry name" value="FAD BINDING DOMAIN PROTEIN (AFU_ORTHOLOGUE AFUA_6G12070)-RELATED"/>
    <property type="match status" value="1"/>
</dbReference>
<sequence length="587" mass="63200">MAKVSSLIQFLGLTTLSLAWSHTHCKAAPGSPFWPSDIEWSQLNTTLSGRLLAPSPPGAVCHPTQPDFNVLSCLAVQTGWLTSSWHADNPVSTIENNWNNDTCIPLPTYPCTGEGYPVYVVNATCANDVKLGVDFARENGVRLVVKGTGHDYLGRSVAPNSLSIWTHHLRGLDFHDSFRPQGCSPSFEIEGPAITAASGTQMLELDYEAHLRNLTIVGGGAGTVGVGGYLTGGGHSALSSTYGMAADQVLEIEIVTPGGDILIANECQHTDLFWAVRGGGGSTFGVLTSVTIKAFPSTQFNTVTALIATAPGTDAYWSVIANILSQFPSLDELGISAYTFIVTSFMSADFNITSPIDGYYGIFMLPGLHPENTSTSLEAAVKQVFADATASYPGQFVTYTNATSYPDFWGYYEPNNGPLSAGNDGLLGSRLLDKKALTENLTALAEAFKTASPLGIGAQAYLVGGRGVQNAKPRGGSNAVNSAWRKAFVHSVISVGWNPLDEKTKEEQEALLNGTYTEALRKLAPDMGAYINEAYVNEPDWQHTFWGDNYERLLEIKKKYDPWDVLWCHPCVGSEGWEVVDNVLCRV</sequence>
<dbReference type="InterPro" id="IPR006093">
    <property type="entry name" value="Oxy_OxRdtase_FAD_BS"/>
</dbReference>
<dbReference type="InterPro" id="IPR016166">
    <property type="entry name" value="FAD-bd_PCMH"/>
</dbReference>
<dbReference type="Gene3D" id="3.30.465.10">
    <property type="match status" value="2"/>
</dbReference>
<evidence type="ECO:0000313" key="6">
    <source>
        <dbReference type="Proteomes" id="UP000184330"/>
    </source>
</evidence>
<dbReference type="SUPFAM" id="SSF56176">
    <property type="entry name" value="FAD-binding/transporter-associated domain-like"/>
    <property type="match status" value="1"/>
</dbReference>
<comment type="similarity">
    <text evidence="1">Belongs to the oxygen-dependent FAD-linked oxidoreductase family.</text>
</comment>
<dbReference type="OrthoDB" id="9983560at2759"/>
<dbReference type="Proteomes" id="UP000184330">
    <property type="component" value="Unassembled WGS sequence"/>
</dbReference>
<dbReference type="STRING" id="576137.A0A1L7X5G1"/>
<dbReference type="GO" id="GO:0016491">
    <property type="term" value="F:oxidoreductase activity"/>
    <property type="evidence" value="ECO:0007669"/>
    <property type="project" value="UniProtKB-KW"/>
</dbReference>
<proteinExistence type="inferred from homology"/>
<dbReference type="PANTHER" id="PTHR13878">
    <property type="entry name" value="GULONOLACTONE OXIDASE"/>
    <property type="match status" value="1"/>
</dbReference>
<reference evidence="5 6" key="1">
    <citation type="submission" date="2016-03" db="EMBL/GenBank/DDBJ databases">
        <authorList>
            <person name="Ploux O."/>
        </authorList>
    </citation>
    <scope>NUCLEOTIDE SEQUENCE [LARGE SCALE GENOMIC DNA]</scope>
    <source>
        <strain evidence="5 6">UAMH 11012</strain>
    </source>
</reference>
<evidence type="ECO:0000256" key="1">
    <source>
        <dbReference type="ARBA" id="ARBA00005466"/>
    </source>
</evidence>
<evidence type="ECO:0000256" key="3">
    <source>
        <dbReference type="SAM" id="SignalP"/>
    </source>
</evidence>
<dbReference type="InterPro" id="IPR050432">
    <property type="entry name" value="FAD-linked_Oxidoreductases_BP"/>
</dbReference>
<accession>A0A1L7X5G1</accession>
<dbReference type="GO" id="GO:0071949">
    <property type="term" value="F:FAD binding"/>
    <property type="evidence" value="ECO:0007669"/>
    <property type="project" value="InterPro"/>
</dbReference>
<dbReference type="InterPro" id="IPR016169">
    <property type="entry name" value="FAD-bd_PCMH_sub2"/>
</dbReference>
<organism evidence="5 6">
    <name type="scientific">Phialocephala subalpina</name>
    <dbReference type="NCBI Taxonomy" id="576137"/>
    <lineage>
        <taxon>Eukaryota</taxon>
        <taxon>Fungi</taxon>
        <taxon>Dikarya</taxon>
        <taxon>Ascomycota</taxon>
        <taxon>Pezizomycotina</taxon>
        <taxon>Leotiomycetes</taxon>
        <taxon>Helotiales</taxon>
        <taxon>Mollisiaceae</taxon>
        <taxon>Phialocephala</taxon>
        <taxon>Phialocephala fortinii species complex</taxon>
    </lineage>
</organism>
<dbReference type="AlphaFoldDB" id="A0A1L7X5G1"/>
<dbReference type="Pfam" id="PF01565">
    <property type="entry name" value="FAD_binding_4"/>
    <property type="match status" value="1"/>
</dbReference>
<feature type="chain" id="PRO_5012905505" evidence="3">
    <location>
        <begin position="22"/>
        <end position="587"/>
    </location>
</feature>
<feature type="signal peptide" evidence="3">
    <location>
        <begin position="1"/>
        <end position="21"/>
    </location>
</feature>
<dbReference type="PROSITE" id="PS51387">
    <property type="entry name" value="FAD_PCMH"/>
    <property type="match status" value="1"/>
</dbReference>
<feature type="domain" description="FAD-binding PCMH-type" evidence="4">
    <location>
        <begin position="113"/>
        <end position="297"/>
    </location>
</feature>
<dbReference type="EMBL" id="FJOG01000015">
    <property type="protein sequence ID" value="CZR60253.1"/>
    <property type="molecule type" value="Genomic_DNA"/>
</dbReference>
<gene>
    <name evidence="5" type="ORF">PAC_10149</name>
</gene>
<protein>
    <submittedName>
        <fullName evidence="5">Related to isoamyl alcohol oxidase</fullName>
    </submittedName>
</protein>